<organism evidence="2 3">
    <name type="scientific">Lutibacter aestuarii</name>
    <dbReference type="NCBI Taxonomy" id="861111"/>
    <lineage>
        <taxon>Bacteria</taxon>
        <taxon>Pseudomonadati</taxon>
        <taxon>Bacteroidota</taxon>
        <taxon>Flavobacteriia</taxon>
        <taxon>Flavobacteriales</taxon>
        <taxon>Flavobacteriaceae</taxon>
        <taxon>Lutibacter</taxon>
    </lineage>
</organism>
<gene>
    <name evidence="2" type="ORF">ACFQZW_04925</name>
</gene>
<dbReference type="GO" id="GO:0016779">
    <property type="term" value="F:nucleotidyltransferase activity"/>
    <property type="evidence" value="ECO:0007669"/>
    <property type="project" value="UniProtKB-KW"/>
</dbReference>
<dbReference type="Proteomes" id="UP001597032">
    <property type="component" value="Unassembled WGS sequence"/>
</dbReference>
<proteinExistence type="predicted"/>
<accession>A0ABW2Z4S8</accession>
<dbReference type="EMBL" id="JBHTIC010000006">
    <property type="protein sequence ID" value="MFD0761415.1"/>
    <property type="molecule type" value="Genomic_DNA"/>
</dbReference>
<keyword evidence="1" id="KW-0732">Signal</keyword>
<evidence type="ECO:0000313" key="2">
    <source>
        <dbReference type="EMBL" id="MFD0761415.1"/>
    </source>
</evidence>
<name>A0ABW2Z4S8_9FLAO</name>
<evidence type="ECO:0000256" key="1">
    <source>
        <dbReference type="SAM" id="SignalP"/>
    </source>
</evidence>
<protein>
    <submittedName>
        <fullName evidence="2">Nicotinate-nucleotide adenylyltransferase</fullName>
    </submittedName>
</protein>
<sequence length="168" mass="19541">MKKLIFGLFIFGLTIQAFAQVTKVEKLSEVVIVATNYKYLNEVDAKEAAIPVEVLQRKVAAFDLKNSDFYEDEYDSYFVSFYIPEGKILAAYNKDGKIIRTVEKFKNIKLPVEVVQSVTKRFPRWTINEDVYLVKYHHEEGVTKKYKLRLKNGDKIIKVKTDEEGVFL</sequence>
<evidence type="ECO:0000313" key="3">
    <source>
        <dbReference type="Proteomes" id="UP001597032"/>
    </source>
</evidence>
<dbReference type="SUPFAM" id="SSF160574">
    <property type="entry name" value="BT0923-like"/>
    <property type="match status" value="1"/>
</dbReference>
<dbReference type="Gene3D" id="3.10.450.360">
    <property type="match status" value="1"/>
</dbReference>
<keyword evidence="2" id="KW-0548">Nucleotidyltransferase</keyword>
<keyword evidence="2" id="KW-0808">Transferase</keyword>
<dbReference type="RefSeq" id="WP_386781586.1">
    <property type="nucleotide sequence ID" value="NZ_JBHTIC010000006.1"/>
</dbReference>
<feature type="signal peptide" evidence="1">
    <location>
        <begin position="1"/>
        <end position="19"/>
    </location>
</feature>
<keyword evidence="3" id="KW-1185">Reference proteome</keyword>
<comment type="caution">
    <text evidence="2">The sequence shown here is derived from an EMBL/GenBank/DDBJ whole genome shotgun (WGS) entry which is preliminary data.</text>
</comment>
<feature type="chain" id="PRO_5045143037" evidence="1">
    <location>
        <begin position="20"/>
        <end position="168"/>
    </location>
</feature>
<reference evidence="3" key="1">
    <citation type="journal article" date="2019" name="Int. J. Syst. Evol. Microbiol.">
        <title>The Global Catalogue of Microorganisms (GCM) 10K type strain sequencing project: providing services to taxonomists for standard genome sequencing and annotation.</title>
        <authorList>
            <consortium name="The Broad Institute Genomics Platform"/>
            <consortium name="The Broad Institute Genome Sequencing Center for Infectious Disease"/>
            <person name="Wu L."/>
            <person name="Ma J."/>
        </authorList>
    </citation>
    <scope>NUCLEOTIDE SEQUENCE [LARGE SCALE GENOMIC DNA]</scope>
    <source>
        <strain evidence="3">CCUG 60022</strain>
    </source>
</reference>